<comment type="caution">
    <text evidence="4">The sequence shown here is derived from an EMBL/GenBank/DDBJ whole genome shotgun (WGS) entry which is preliminary data.</text>
</comment>
<dbReference type="SUPFAM" id="SSF55144">
    <property type="entry name" value="LigT-like"/>
    <property type="match status" value="1"/>
</dbReference>
<dbReference type="InterPro" id="IPR004175">
    <property type="entry name" value="RNA_CPDase"/>
</dbReference>
<dbReference type="InterPro" id="IPR014051">
    <property type="entry name" value="Phosphoesterase_HXTX"/>
</dbReference>
<dbReference type="InterPro" id="IPR009097">
    <property type="entry name" value="Cyclic_Pdiesterase"/>
</dbReference>
<evidence type="ECO:0000259" key="3">
    <source>
        <dbReference type="Pfam" id="PF02834"/>
    </source>
</evidence>
<dbReference type="Pfam" id="PF02834">
    <property type="entry name" value="LigT_PEase"/>
    <property type="match status" value="1"/>
</dbReference>
<feature type="compositionally biased region" description="Basic residues" evidence="2">
    <location>
        <begin position="19"/>
        <end position="36"/>
    </location>
</feature>
<evidence type="ECO:0000313" key="4">
    <source>
        <dbReference type="EMBL" id="KAF6001348.1"/>
    </source>
</evidence>
<dbReference type="PANTHER" id="PTHR35561">
    <property type="entry name" value="RNA 2',3'-CYCLIC PHOSPHODIESTERASE"/>
    <property type="match status" value="1"/>
</dbReference>
<proteinExistence type="inferred from homology"/>
<accession>A0A7J7IEB2</accession>
<dbReference type="GO" id="GO:0008664">
    <property type="term" value="F:RNA 2',3'-cyclic 3'-phosphodiesterase activity"/>
    <property type="evidence" value="ECO:0007669"/>
    <property type="project" value="InterPro"/>
</dbReference>
<feature type="region of interest" description="Disordered" evidence="2">
    <location>
        <begin position="1"/>
        <end position="43"/>
    </location>
</feature>
<organism evidence="4 5">
    <name type="scientific">Cyanidiococcus yangmingshanensis</name>
    <dbReference type="NCBI Taxonomy" id="2690220"/>
    <lineage>
        <taxon>Eukaryota</taxon>
        <taxon>Rhodophyta</taxon>
        <taxon>Bangiophyceae</taxon>
        <taxon>Cyanidiales</taxon>
        <taxon>Cyanidiaceae</taxon>
        <taxon>Cyanidiococcus</taxon>
    </lineage>
</organism>
<gene>
    <name evidence="4" type="ORF">F1559_003597</name>
</gene>
<sequence>MDTHPEELTESQRSERSRVRGYKQRSRPPQRHRASIPRHPSTTIRPDQARLFVAFEAPSVFVDAATTAQQFFQDHWRADRNSATDGLLLPARPPVRWTNPDSWHITLHFMGTTPRELVPQVTKRLDEIASQYPPITLVIKTIAGLPPPIRQQRLRVICLEIAERVSGTVSTLPVLVNALAAQLAQFSITIDPADEQRPLEQAERKRPHVSTKPYTPHLTLGRVKDWANSASVEQLWSLIKLASNGAWSCTRTTNVCFAQFTLYESVWERESSSPLYKPLGHFMLRNGEATTA</sequence>
<feature type="compositionally biased region" description="Basic and acidic residues" evidence="2">
    <location>
        <begin position="1"/>
        <end position="18"/>
    </location>
</feature>
<protein>
    <recommendedName>
        <fullName evidence="3">Phosphoesterase HXTX domain-containing protein</fullName>
    </recommendedName>
</protein>
<dbReference type="Proteomes" id="UP000530660">
    <property type="component" value="Unassembled WGS sequence"/>
</dbReference>
<evidence type="ECO:0000313" key="5">
    <source>
        <dbReference type="Proteomes" id="UP000530660"/>
    </source>
</evidence>
<dbReference type="EMBL" id="VWRR01000015">
    <property type="protein sequence ID" value="KAF6001348.1"/>
    <property type="molecule type" value="Genomic_DNA"/>
</dbReference>
<dbReference type="GO" id="GO:0004113">
    <property type="term" value="F:2',3'-cyclic-nucleotide 3'-phosphodiesterase activity"/>
    <property type="evidence" value="ECO:0007669"/>
    <property type="project" value="InterPro"/>
</dbReference>
<evidence type="ECO:0000256" key="2">
    <source>
        <dbReference type="SAM" id="MobiDB-lite"/>
    </source>
</evidence>
<dbReference type="PANTHER" id="PTHR35561:SF1">
    <property type="entry name" value="RNA 2',3'-CYCLIC PHOSPHODIESTERASE"/>
    <property type="match status" value="1"/>
</dbReference>
<keyword evidence="1" id="KW-0378">Hydrolase</keyword>
<dbReference type="Gene3D" id="3.90.1140.10">
    <property type="entry name" value="Cyclic phosphodiesterase"/>
    <property type="match status" value="1"/>
</dbReference>
<name>A0A7J7IEB2_9RHOD</name>
<keyword evidence="5" id="KW-1185">Reference proteome</keyword>
<dbReference type="HAMAP" id="MF_01940">
    <property type="entry name" value="RNA_CPDase"/>
    <property type="match status" value="1"/>
</dbReference>
<evidence type="ECO:0000256" key="1">
    <source>
        <dbReference type="ARBA" id="ARBA00022801"/>
    </source>
</evidence>
<feature type="domain" description="Phosphoesterase HXTX" evidence="3">
    <location>
        <begin position="93"/>
        <end position="143"/>
    </location>
</feature>
<reference evidence="4 5" key="1">
    <citation type="journal article" date="2020" name="J. Phycol.">
        <title>Comparative genome analysis reveals Cyanidiococcus gen. nov., a new extremophilic red algal genus sister to Cyanidioschyzon (Cyanidioschyzonaceae, Rhodophyta).</title>
        <authorList>
            <person name="Liu S.-L."/>
            <person name="Chiang Y.-R."/>
            <person name="Yoon H.S."/>
            <person name="Fu H.-Y."/>
        </authorList>
    </citation>
    <scope>NUCLEOTIDE SEQUENCE [LARGE SCALE GENOMIC DNA]</scope>
    <source>
        <strain evidence="4 5">THAL066</strain>
    </source>
</reference>
<dbReference type="OrthoDB" id="10507313at2759"/>
<dbReference type="AlphaFoldDB" id="A0A7J7IEB2"/>